<dbReference type="InterPro" id="IPR010987">
    <property type="entry name" value="Glutathione-S-Trfase_C-like"/>
</dbReference>
<name>A0A1J5RLG0_9ZZZZ</name>
<dbReference type="SUPFAM" id="SSF52833">
    <property type="entry name" value="Thioredoxin-like"/>
    <property type="match status" value="1"/>
</dbReference>
<accession>A0A1J5RLG0</accession>
<dbReference type="SFLD" id="SFLDS00019">
    <property type="entry name" value="Glutathione_Transferase_(cytos"/>
    <property type="match status" value="1"/>
</dbReference>
<feature type="domain" description="GST C-terminal" evidence="2">
    <location>
        <begin position="84"/>
        <end position="201"/>
    </location>
</feature>
<dbReference type="PANTHER" id="PTHR44051:SF8">
    <property type="entry name" value="GLUTATHIONE S-TRANSFERASE GSTA"/>
    <property type="match status" value="1"/>
</dbReference>
<dbReference type="EMBL" id="MLJW01000146">
    <property type="protein sequence ID" value="OIQ96561.1"/>
    <property type="molecule type" value="Genomic_DNA"/>
</dbReference>
<evidence type="ECO:0000259" key="2">
    <source>
        <dbReference type="PROSITE" id="PS50405"/>
    </source>
</evidence>
<sequence length="201" mass="21864">MILIGRNTSPFVRRVAISLRLLGLPYEQRLLSTVADRAAVQAINPLGRIPALLLEDGEALIDSGPILDYLDELAGPEKALVPPAGPERRRVLKLVALALGAMEKSLACYVERTLRPADKQHQDLLNRFADQARAGLAALDQAGAAPWLAGERLTQADISAVAALDFIDAFWPEMLPQGFAPRLRALRQQAYALPAFAETRP</sequence>
<feature type="domain" description="GST N-terminal" evidence="1">
    <location>
        <begin position="1"/>
        <end position="78"/>
    </location>
</feature>
<dbReference type="Gene3D" id="1.20.1050.10">
    <property type="match status" value="1"/>
</dbReference>
<dbReference type="AlphaFoldDB" id="A0A1J5RLG0"/>
<comment type="caution">
    <text evidence="3">The sequence shown here is derived from an EMBL/GenBank/DDBJ whole genome shotgun (WGS) entry which is preliminary data.</text>
</comment>
<dbReference type="SFLD" id="SFLDG00358">
    <property type="entry name" value="Main_(cytGST)"/>
    <property type="match status" value="1"/>
</dbReference>
<dbReference type="PROSITE" id="PS50404">
    <property type="entry name" value="GST_NTER"/>
    <property type="match status" value="1"/>
</dbReference>
<dbReference type="InterPro" id="IPR004045">
    <property type="entry name" value="Glutathione_S-Trfase_N"/>
</dbReference>
<dbReference type="InterPro" id="IPR036249">
    <property type="entry name" value="Thioredoxin-like_sf"/>
</dbReference>
<organism evidence="3">
    <name type="scientific">mine drainage metagenome</name>
    <dbReference type="NCBI Taxonomy" id="410659"/>
    <lineage>
        <taxon>unclassified sequences</taxon>
        <taxon>metagenomes</taxon>
        <taxon>ecological metagenomes</taxon>
    </lineage>
</organism>
<dbReference type="InterPro" id="IPR040079">
    <property type="entry name" value="Glutathione_S-Trfase"/>
</dbReference>
<reference evidence="3" key="1">
    <citation type="submission" date="2016-10" db="EMBL/GenBank/DDBJ databases">
        <title>Sequence of Gallionella enrichment culture.</title>
        <authorList>
            <person name="Poehlein A."/>
            <person name="Muehling M."/>
            <person name="Daniel R."/>
        </authorList>
    </citation>
    <scope>NUCLEOTIDE SEQUENCE</scope>
</reference>
<dbReference type="InterPro" id="IPR036282">
    <property type="entry name" value="Glutathione-S-Trfase_C_sf"/>
</dbReference>
<gene>
    <name evidence="3" type="primary">yibF_8</name>
    <name evidence="3" type="ORF">GALL_213870</name>
</gene>
<dbReference type="SUPFAM" id="SSF47616">
    <property type="entry name" value="GST C-terminal domain-like"/>
    <property type="match status" value="1"/>
</dbReference>
<evidence type="ECO:0000313" key="3">
    <source>
        <dbReference type="EMBL" id="OIQ96561.1"/>
    </source>
</evidence>
<evidence type="ECO:0000259" key="1">
    <source>
        <dbReference type="PROSITE" id="PS50404"/>
    </source>
</evidence>
<dbReference type="Pfam" id="PF13417">
    <property type="entry name" value="GST_N_3"/>
    <property type="match status" value="1"/>
</dbReference>
<dbReference type="PROSITE" id="PS50405">
    <property type="entry name" value="GST_CTER"/>
    <property type="match status" value="1"/>
</dbReference>
<protein>
    <submittedName>
        <fullName evidence="3">Putative GST-like protein YibF</fullName>
    </submittedName>
</protein>
<proteinExistence type="predicted"/>
<dbReference type="Gene3D" id="3.40.30.10">
    <property type="entry name" value="Glutaredoxin"/>
    <property type="match status" value="1"/>
</dbReference>
<dbReference type="PANTHER" id="PTHR44051">
    <property type="entry name" value="GLUTATHIONE S-TRANSFERASE-RELATED"/>
    <property type="match status" value="1"/>
</dbReference>
<dbReference type="Pfam" id="PF13410">
    <property type="entry name" value="GST_C_2"/>
    <property type="match status" value="1"/>
</dbReference>